<name>A0AAV7WSD8_PLEWA</name>
<proteinExistence type="predicted"/>
<dbReference type="Proteomes" id="UP001066276">
    <property type="component" value="Chromosome 1_1"/>
</dbReference>
<reference evidence="2" key="1">
    <citation type="journal article" date="2022" name="bioRxiv">
        <title>Sequencing and chromosome-scale assembly of the giantPleurodeles waltlgenome.</title>
        <authorList>
            <person name="Brown T."/>
            <person name="Elewa A."/>
            <person name="Iarovenko S."/>
            <person name="Subramanian E."/>
            <person name="Araus A.J."/>
            <person name="Petzold A."/>
            <person name="Susuki M."/>
            <person name="Suzuki K.-i.T."/>
            <person name="Hayashi T."/>
            <person name="Toyoda A."/>
            <person name="Oliveira C."/>
            <person name="Osipova E."/>
            <person name="Leigh N.D."/>
            <person name="Simon A."/>
            <person name="Yun M.H."/>
        </authorList>
    </citation>
    <scope>NUCLEOTIDE SEQUENCE</scope>
    <source>
        <strain evidence="2">20211129_DDA</strain>
        <tissue evidence="2">Liver</tissue>
    </source>
</reference>
<dbReference type="EMBL" id="JANPWB010000001">
    <property type="protein sequence ID" value="KAJ1215665.1"/>
    <property type="molecule type" value="Genomic_DNA"/>
</dbReference>
<comment type="caution">
    <text evidence="2">The sequence shown here is derived from an EMBL/GenBank/DDBJ whole genome shotgun (WGS) entry which is preliminary data.</text>
</comment>
<gene>
    <name evidence="2" type="ORF">NDU88_003273</name>
</gene>
<accession>A0AAV7WSD8</accession>
<feature type="transmembrane region" description="Helical" evidence="1">
    <location>
        <begin position="226"/>
        <end position="246"/>
    </location>
</feature>
<feature type="transmembrane region" description="Helical" evidence="1">
    <location>
        <begin position="195"/>
        <end position="214"/>
    </location>
</feature>
<keyword evidence="3" id="KW-1185">Reference proteome</keyword>
<keyword evidence="1" id="KW-0812">Transmembrane</keyword>
<evidence type="ECO:0000313" key="2">
    <source>
        <dbReference type="EMBL" id="KAJ1215665.1"/>
    </source>
</evidence>
<dbReference type="AlphaFoldDB" id="A0AAV7WSD8"/>
<protein>
    <submittedName>
        <fullName evidence="2">Uncharacterized protein</fullName>
    </submittedName>
</protein>
<sequence>MKGPAERFLRWRCPFQRCLRWRCPVQRCLRRRYPVQRCLRRRCPVQRCLRRRCPVQRWLRRRCQIQRCLIERAQFSGACLKGPSSGVPAQAWVSLTTWHVAGRAFLPICPLACGALLGCRTGPLGVLLHTWEGAGGALLGSWPAAGLVGRAALPPFPGHLWPFDTFGGVPGGTPLPDGARVGILVPGVRGLSRRALLTFGCFSWGGLAVPWLLARVVALEGGGLHSPWTTVLIGPGLVVAEVLIAVL</sequence>
<evidence type="ECO:0000313" key="3">
    <source>
        <dbReference type="Proteomes" id="UP001066276"/>
    </source>
</evidence>
<organism evidence="2 3">
    <name type="scientific">Pleurodeles waltl</name>
    <name type="common">Iberian ribbed newt</name>
    <dbReference type="NCBI Taxonomy" id="8319"/>
    <lineage>
        <taxon>Eukaryota</taxon>
        <taxon>Metazoa</taxon>
        <taxon>Chordata</taxon>
        <taxon>Craniata</taxon>
        <taxon>Vertebrata</taxon>
        <taxon>Euteleostomi</taxon>
        <taxon>Amphibia</taxon>
        <taxon>Batrachia</taxon>
        <taxon>Caudata</taxon>
        <taxon>Salamandroidea</taxon>
        <taxon>Salamandridae</taxon>
        <taxon>Pleurodelinae</taxon>
        <taxon>Pleurodeles</taxon>
    </lineage>
</organism>
<evidence type="ECO:0000256" key="1">
    <source>
        <dbReference type="SAM" id="Phobius"/>
    </source>
</evidence>
<keyword evidence="1" id="KW-1133">Transmembrane helix</keyword>
<keyword evidence="1" id="KW-0472">Membrane</keyword>